<organism evidence="1">
    <name type="scientific">Serratia fonticola</name>
    <dbReference type="NCBI Taxonomy" id="47917"/>
    <lineage>
        <taxon>Bacteria</taxon>
        <taxon>Pseudomonadati</taxon>
        <taxon>Pseudomonadota</taxon>
        <taxon>Gammaproteobacteria</taxon>
        <taxon>Enterobacterales</taxon>
        <taxon>Yersiniaceae</taxon>
        <taxon>Serratia</taxon>
    </lineage>
</organism>
<gene>
    <name evidence="1" type="ORF">NCTC12965_07568</name>
</gene>
<proteinExistence type="predicted"/>
<reference evidence="1" key="1">
    <citation type="submission" date="2019-05" db="EMBL/GenBank/DDBJ databases">
        <authorList>
            <consortium name="Pathogen Informatics"/>
        </authorList>
    </citation>
    <scope>NUCLEOTIDE SEQUENCE [LARGE SCALE GENOMIC DNA]</scope>
    <source>
        <strain evidence="1">NCTC12965</strain>
    </source>
</reference>
<evidence type="ECO:0000313" key="1">
    <source>
        <dbReference type="EMBL" id="VTR57944.1"/>
    </source>
</evidence>
<accession>A0A4U9WFG4</accession>
<name>A0A4U9WFG4_SERFO</name>
<dbReference type="EMBL" id="CABEEZ010000150">
    <property type="protein sequence ID" value="VTR57944.1"/>
    <property type="molecule type" value="Genomic_DNA"/>
</dbReference>
<sequence length="51" mass="5308">MSVYLFSAYRTDKNLSLGGFQAIGQQPATAGVQLGGKIINQIQATPPALDG</sequence>
<protein>
    <submittedName>
        <fullName evidence="1">Uncharacterized protein</fullName>
    </submittedName>
</protein>
<dbReference type="AlphaFoldDB" id="A0A4U9WFG4"/>